<keyword evidence="2" id="KW-0418">Kinase</keyword>
<dbReference type="OrthoDB" id="4062651at2759"/>
<organism evidence="2 3">
    <name type="scientific">Zopfia rhizophila CBS 207.26</name>
    <dbReference type="NCBI Taxonomy" id="1314779"/>
    <lineage>
        <taxon>Eukaryota</taxon>
        <taxon>Fungi</taxon>
        <taxon>Dikarya</taxon>
        <taxon>Ascomycota</taxon>
        <taxon>Pezizomycotina</taxon>
        <taxon>Dothideomycetes</taxon>
        <taxon>Dothideomycetes incertae sedis</taxon>
        <taxon>Zopfiaceae</taxon>
        <taxon>Zopfia</taxon>
    </lineage>
</organism>
<evidence type="ECO:0000259" key="1">
    <source>
        <dbReference type="PROSITE" id="PS50011"/>
    </source>
</evidence>
<dbReference type="GO" id="GO:0005524">
    <property type="term" value="F:ATP binding"/>
    <property type="evidence" value="ECO:0007669"/>
    <property type="project" value="InterPro"/>
</dbReference>
<evidence type="ECO:0000313" key="2">
    <source>
        <dbReference type="EMBL" id="KAF2177420.1"/>
    </source>
</evidence>
<reference evidence="2" key="1">
    <citation type="journal article" date="2020" name="Stud. Mycol.">
        <title>101 Dothideomycetes genomes: a test case for predicting lifestyles and emergence of pathogens.</title>
        <authorList>
            <person name="Haridas S."/>
            <person name="Albert R."/>
            <person name="Binder M."/>
            <person name="Bloem J."/>
            <person name="Labutti K."/>
            <person name="Salamov A."/>
            <person name="Andreopoulos B."/>
            <person name="Baker S."/>
            <person name="Barry K."/>
            <person name="Bills G."/>
            <person name="Bluhm B."/>
            <person name="Cannon C."/>
            <person name="Castanera R."/>
            <person name="Culley D."/>
            <person name="Daum C."/>
            <person name="Ezra D."/>
            <person name="Gonzalez J."/>
            <person name="Henrissat B."/>
            <person name="Kuo A."/>
            <person name="Liang C."/>
            <person name="Lipzen A."/>
            <person name="Lutzoni F."/>
            <person name="Magnuson J."/>
            <person name="Mondo S."/>
            <person name="Nolan M."/>
            <person name="Ohm R."/>
            <person name="Pangilinan J."/>
            <person name="Park H.-J."/>
            <person name="Ramirez L."/>
            <person name="Alfaro M."/>
            <person name="Sun H."/>
            <person name="Tritt A."/>
            <person name="Yoshinaga Y."/>
            <person name="Zwiers L.-H."/>
            <person name="Turgeon B."/>
            <person name="Goodwin S."/>
            <person name="Spatafora J."/>
            <person name="Crous P."/>
            <person name="Grigoriev I."/>
        </authorList>
    </citation>
    <scope>NUCLEOTIDE SEQUENCE</scope>
    <source>
        <strain evidence="2">CBS 207.26</strain>
    </source>
</reference>
<evidence type="ECO:0000313" key="3">
    <source>
        <dbReference type="Proteomes" id="UP000800200"/>
    </source>
</evidence>
<dbReference type="PANTHER" id="PTHR44167:SF30">
    <property type="entry name" value="PHOSPHORYLASE KINASE"/>
    <property type="match status" value="1"/>
</dbReference>
<dbReference type="GO" id="GO:0004674">
    <property type="term" value="F:protein serine/threonine kinase activity"/>
    <property type="evidence" value="ECO:0007669"/>
    <property type="project" value="TreeGrafter"/>
</dbReference>
<dbReference type="Gene3D" id="3.30.200.20">
    <property type="entry name" value="Phosphorylase Kinase, domain 1"/>
    <property type="match status" value="1"/>
</dbReference>
<keyword evidence="2" id="KW-0808">Transferase</keyword>
<name>A0A6A6DHJ1_9PEZI</name>
<proteinExistence type="predicted"/>
<dbReference type="SMART" id="SM00220">
    <property type="entry name" value="S_TKc"/>
    <property type="match status" value="1"/>
</dbReference>
<dbReference type="Pfam" id="PF00069">
    <property type="entry name" value="Pkinase"/>
    <property type="match status" value="1"/>
</dbReference>
<gene>
    <name evidence="2" type="ORF">K469DRAFT_755193</name>
</gene>
<dbReference type="InterPro" id="IPR011009">
    <property type="entry name" value="Kinase-like_dom_sf"/>
</dbReference>
<sequence>MCKALWISHTSIPLVPASPNYFPPANHSDVKPLSDDYYVSGDEDLVEEEDPYHSPRFLGQGGFGSVDEVYKRSDALQVRFARKRYRQPNIHTSQRQKILDELRKEANILRNISFRHVVELVKCYTWKEQFCIIIAPVADTNLGEFLSNLDFIAIGAERDKAREVALQWPCCLIRAIDYLHEMRIRHRDIKPSNILIKGGTIFLIDFGISKIVAEDDTTGSTGPVGPHTYTYSAPEILSDNDVRRGLATDIYALGCVFLELCTALIAPPGSRADSANHRLRRTATLAYARNETAILQWILHIWAHWSLLVRGKLTDDEYARFGGSLPDLLFIMLDPGPKKRITARQLVAMIITPRLYYFDSLNITGCIACRVTNGFEDTNLRLHSEFKDTDDLKYAKNPKHALEMLPAPDWESTKREWLRSHVLWK</sequence>
<dbReference type="PANTHER" id="PTHR44167">
    <property type="entry name" value="OVARIAN-SPECIFIC SERINE/THREONINE-PROTEIN KINASE LOK-RELATED"/>
    <property type="match status" value="1"/>
</dbReference>
<keyword evidence="3" id="KW-1185">Reference proteome</keyword>
<dbReference type="PROSITE" id="PS00108">
    <property type="entry name" value="PROTEIN_KINASE_ST"/>
    <property type="match status" value="1"/>
</dbReference>
<feature type="domain" description="Protein kinase" evidence="1">
    <location>
        <begin position="52"/>
        <end position="355"/>
    </location>
</feature>
<dbReference type="AlphaFoldDB" id="A0A6A6DHJ1"/>
<dbReference type="PROSITE" id="PS50011">
    <property type="entry name" value="PROTEIN_KINASE_DOM"/>
    <property type="match status" value="1"/>
</dbReference>
<dbReference type="Proteomes" id="UP000800200">
    <property type="component" value="Unassembled WGS sequence"/>
</dbReference>
<accession>A0A6A6DHJ1</accession>
<dbReference type="GO" id="GO:0044773">
    <property type="term" value="P:mitotic DNA damage checkpoint signaling"/>
    <property type="evidence" value="ECO:0007669"/>
    <property type="project" value="TreeGrafter"/>
</dbReference>
<dbReference type="InterPro" id="IPR008271">
    <property type="entry name" value="Ser/Thr_kinase_AS"/>
</dbReference>
<dbReference type="GO" id="GO:0005634">
    <property type="term" value="C:nucleus"/>
    <property type="evidence" value="ECO:0007669"/>
    <property type="project" value="TreeGrafter"/>
</dbReference>
<dbReference type="Gene3D" id="1.10.510.10">
    <property type="entry name" value="Transferase(Phosphotransferase) domain 1"/>
    <property type="match status" value="1"/>
</dbReference>
<dbReference type="CDD" id="cd00180">
    <property type="entry name" value="PKc"/>
    <property type="match status" value="1"/>
</dbReference>
<protein>
    <submittedName>
        <fullName evidence="2">Kinase-like protein</fullName>
    </submittedName>
</protein>
<dbReference type="InterPro" id="IPR000719">
    <property type="entry name" value="Prot_kinase_dom"/>
</dbReference>
<dbReference type="SUPFAM" id="SSF56112">
    <property type="entry name" value="Protein kinase-like (PK-like)"/>
    <property type="match status" value="1"/>
</dbReference>
<dbReference type="EMBL" id="ML994689">
    <property type="protein sequence ID" value="KAF2177420.1"/>
    <property type="molecule type" value="Genomic_DNA"/>
</dbReference>